<dbReference type="EMBL" id="LGIQ01000009">
    <property type="protein sequence ID" value="KNB70405.1"/>
    <property type="molecule type" value="Genomic_DNA"/>
</dbReference>
<accession>A0A0K9YQF2</accession>
<dbReference type="RefSeq" id="WP_049739383.1">
    <property type="nucleotide sequence ID" value="NZ_BJON01000023.1"/>
</dbReference>
<name>A0A0K9YQF2_9BACL</name>
<reference evidence="2 5" key="3">
    <citation type="submission" date="2019-06" db="EMBL/GenBank/DDBJ databases">
        <title>Whole genome shotgun sequence of Brevibacillus reuszeri NBRC 15719.</title>
        <authorList>
            <person name="Hosoyama A."/>
            <person name="Uohara A."/>
            <person name="Ohji S."/>
            <person name="Ichikawa N."/>
        </authorList>
    </citation>
    <scope>NUCLEOTIDE SEQUENCE [LARGE SCALE GENOMIC DNA]</scope>
    <source>
        <strain evidence="2 5">NBRC 15719</strain>
    </source>
</reference>
<keyword evidence="5" id="KW-1185">Reference proteome</keyword>
<dbReference type="OrthoDB" id="8115730at2"/>
<reference evidence="3" key="2">
    <citation type="submission" date="2015-07" db="EMBL/GenBank/DDBJ databases">
        <title>MeaNS - Measles Nucleotide Surveillance Program.</title>
        <authorList>
            <person name="Tran T."/>
            <person name="Druce J."/>
        </authorList>
    </citation>
    <scope>NUCLEOTIDE SEQUENCE</scope>
    <source>
        <strain evidence="3">DSM 9887</strain>
    </source>
</reference>
<proteinExistence type="predicted"/>
<evidence type="ECO:0000313" key="2">
    <source>
        <dbReference type="EMBL" id="GED71811.1"/>
    </source>
</evidence>
<dbReference type="PATRIC" id="fig|54915.3.peg.2183"/>
<protein>
    <recommendedName>
        <fullName evidence="1">DUF7674 domain-containing protein</fullName>
    </recommendedName>
</protein>
<dbReference type="Proteomes" id="UP000036834">
    <property type="component" value="Unassembled WGS sequence"/>
</dbReference>
<dbReference type="EMBL" id="BJON01000023">
    <property type="protein sequence ID" value="GED71811.1"/>
    <property type="molecule type" value="Genomic_DNA"/>
</dbReference>
<dbReference type="STRING" id="54915.ADS79_15805"/>
<dbReference type="AlphaFoldDB" id="A0A0K9YQF2"/>
<organism evidence="3 4">
    <name type="scientific">Brevibacillus reuszeri</name>
    <dbReference type="NCBI Taxonomy" id="54915"/>
    <lineage>
        <taxon>Bacteria</taxon>
        <taxon>Bacillati</taxon>
        <taxon>Bacillota</taxon>
        <taxon>Bacilli</taxon>
        <taxon>Bacillales</taxon>
        <taxon>Paenibacillaceae</taxon>
        <taxon>Brevibacillus</taxon>
    </lineage>
</organism>
<feature type="domain" description="DUF7674" evidence="1">
    <location>
        <begin position="10"/>
        <end position="124"/>
    </location>
</feature>
<gene>
    <name evidence="3" type="ORF">ADS79_15805</name>
    <name evidence="2" type="ORF">BRE01_55130</name>
</gene>
<sequence>MIQKQEIMDFFLSACPSYKERWLEYVRDSYDDGEERLLYVDIGDFTSHVVDLYQKKMLDEFPGIFEVVENLHTNGDSYVREAATIGFLESLQNHSSHVELDPEVFVCYLHPVSLRWWDALNRFWSGKIPFVGIED</sequence>
<evidence type="ECO:0000313" key="5">
    <source>
        <dbReference type="Proteomes" id="UP000319578"/>
    </source>
</evidence>
<evidence type="ECO:0000313" key="3">
    <source>
        <dbReference type="EMBL" id="KNB70405.1"/>
    </source>
</evidence>
<reference evidence="4" key="1">
    <citation type="submission" date="2015-07" db="EMBL/GenBank/DDBJ databases">
        <title>Genome sequencing project for genomic taxonomy and phylogenomics of Bacillus-like bacteria.</title>
        <authorList>
            <person name="Liu B."/>
            <person name="Wang J."/>
            <person name="Zhu Y."/>
            <person name="Liu G."/>
            <person name="Chen Q."/>
            <person name="Chen Z."/>
            <person name="Lan J."/>
            <person name="Che J."/>
            <person name="Ge C."/>
            <person name="Shi H."/>
            <person name="Pan Z."/>
            <person name="Liu X."/>
        </authorList>
    </citation>
    <scope>NUCLEOTIDE SEQUENCE [LARGE SCALE GENOMIC DNA]</scope>
    <source>
        <strain evidence="4">DSM 9887</strain>
    </source>
</reference>
<dbReference type="InterPro" id="IPR056091">
    <property type="entry name" value="DUF7674"/>
</dbReference>
<evidence type="ECO:0000259" key="1">
    <source>
        <dbReference type="Pfam" id="PF24722"/>
    </source>
</evidence>
<evidence type="ECO:0000313" key="4">
    <source>
        <dbReference type="Proteomes" id="UP000036834"/>
    </source>
</evidence>
<dbReference type="Proteomes" id="UP000319578">
    <property type="component" value="Unassembled WGS sequence"/>
</dbReference>
<comment type="caution">
    <text evidence="3">The sequence shown here is derived from an EMBL/GenBank/DDBJ whole genome shotgun (WGS) entry which is preliminary data.</text>
</comment>
<dbReference type="Pfam" id="PF24722">
    <property type="entry name" value="DUF7674"/>
    <property type="match status" value="1"/>
</dbReference>